<dbReference type="PROSITE" id="PS51318">
    <property type="entry name" value="TAT"/>
    <property type="match status" value="1"/>
</dbReference>
<dbReference type="Proteomes" id="UP000886842">
    <property type="component" value="Unassembled WGS sequence"/>
</dbReference>
<protein>
    <submittedName>
        <fullName evidence="5">Extracellular solute-binding protein</fullName>
    </submittedName>
</protein>
<comment type="similarity">
    <text evidence="2">Belongs to the bacterial solute-binding protein 1 family.</text>
</comment>
<proteinExistence type="inferred from homology"/>
<evidence type="ECO:0000313" key="5">
    <source>
        <dbReference type="EMBL" id="HIT75089.1"/>
    </source>
</evidence>
<evidence type="ECO:0000256" key="1">
    <source>
        <dbReference type="ARBA" id="ARBA00004196"/>
    </source>
</evidence>
<dbReference type="InterPro" id="IPR006059">
    <property type="entry name" value="SBP"/>
</dbReference>
<evidence type="ECO:0000256" key="2">
    <source>
        <dbReference type="ARBA" id="ARBA00008520"/>
    </source>
</evidence>
<gene>
    <name evidence="5" type="ORF">IAA98_05860</name>
</gene>
<organism evidence="5 6">
    <name type="scientific">Candidatus Avipropionibacterium avicola</name>
    <dbReference type="NCBI Taxonomy" id="2840701"/>
    <lineage>
        <taxon>Bacteria</taxon>
        <taxon>Bacillati</taxon>
        <taxon>Actinomycetota</taxon>
        <taxon>Actinomycetes</taxon>
        <taxon>Propionibacteriales</taxon>
        <taxon>Propionibacteriaceae</taxon>
        <taxon>Propionibacteriaceae incertae sedis</taxon>
        <taxon>Candidatus Avipropionibacterium</taxon>
    </lineage>
</organism>
<evidence type="ECO:0000256" key="3">
    <source>
        <dbReference type="ARBA" id="ARBA00022448"/>
    </source>
</evidence>
<accession>A0A9D1GX89</accession>
<name>A0A9D1GX89_9ACTN</name>
<dbReference type="PANTHER" id="PTHR43649:SF31">
    <property type="entry name" value="SN-GLYCEROL-3-PHOSPHATE-BINDING PERIPLASMIC PROTEIN UGPB"/>
    <property type="match status" value="1"/>
</dbReference>
<dbReference type="SUPFAM" id="SSF53850">
    <property type="entry name" value="Periplasmic binding protein-like II"/>
    <property type="match status" value="1"/>
</dbReference>
<comment type="subcellular location">
    <subcellularLocation>
        <location evidence="1">Cell envelope</location>
    </subcellularLocation>
</comment>
<dbReference type="EMBL" id="DVLP01000179">
    <property type="protein sequence ID" value="HIT75089.1"/>
    <property type="molecule type" value="Genomic_DNA"/>
</dbReference>
<keyword evidence="3" id="KW-0813">Transport</keyword>
<reference evidence="5" key="1">
    <citation type="submission" date="2020-10" db="EMBL/GenBank/DDBJ databases">
        <authorList>
            <person name="Gilroy R."/>
        </authorList>
    </citation>
    <scope>NUCLEOTIDE SEQUENCE</scope>
    <source>
        <strain evidence="5">ChiGjej1B1-24693</strain>
    </source>
</reference>
<dbReference type="Pfam" id="PF13416">
    <property type="entry name" value="SBP_bac_8"/>
    <property type="match status" value="1"/>
</dbReference>
<keyword evidence="4" id="KW-0732">Signal</keyword>
<comment type="caution">
    <text evidence="5">The sequence shown here is derived from an EMBL/GenBank/DDBJ whole genome shotgun (WGS) entry which is preliminary data.</text>
</comment>
<evidence type="ECO:0000313" key="6">
    <source>
        <dbReference type="Proteomes" id="UP000886842"/>
    </source>
</evidence>
<dbReference type="InterPro" id="IPR050490">
    <property type="entry name" value="Bact_solute-bd_prot1"/>
</dbReference>
<dbReference type="GO" id="GO:0030313">
    <property type="term" value="C:cell envelope"/>
    <property type="evidence" value="ECO:0007669"/>
    <property type="project" value="UniProtKB-SubCell"/>
</dbReference>
<dbReference type="Gene3D" id="3.40.190.10">
    <property type="entry name" value="Periplasmic binding protein-like II"/>
    <property type="match status" value="1"/>
</dbReference>
<reference evidence="5" key="2">
    <citation type="journal article" date="2021" name="PeerJ">
        <title>Extensive microbial diversity within the chicken gut microbiome revealed by metagenomics and culture.</title>
        <authorList>
            <person name="Gilroy R."/>
            <person name="Ravi A."/>
            <person name="Getino M."/>
            <person name="Pursley I."/>
            <person name="Horton D.L."/>
            <person name="Alikhan N.F."/>
            <person name="Baker D."/>
            <person name="Gharbi K."/>
            <person name="Hall N."/>
            <person name="Watson M."/>
            <person name="Adriaenssens E.M."/>
            <person name="Foster-Nyarko E."/>
            <person name="Jarju S."/>
            <person name="Secka A."/>
            <person name="Antonio M."/>
            <person name="Oren A."/>
            <person name="Chaudhuri R.R."/>
            <person name="La Ragione R."/>
            <person name="Hildebrand F."/>
            <person name="Pallen M.J."/>
        </authorList>
    </citation>
    <scope>NUCLEOTIDE SEQUENCE</scope>
    <source>
        <strain evidence="5">ChiGjej1B1-24693</strain>
    </source>
</reference>
<dbReference type="PANTHER" id="PTHR43649">
    <property type="entry name" value="ARABINOSE-BINDING PROTEIN-RELATED"/>
    <property type="match status" value="1"/>
</dbReference>
<dbReference type="InterPro" id="IPR006311">
    <property type="entry name" value="TAT_signal"/>
</dbReference>
<dbReference type="AlphaFoldDB" id="A0A9D1GX89"/>
<sequence length="543" mass="58605">MSSLPTTSITRRGLLTAGVGVGAVGLLAGCAGETGAGAEGVGIPASEAVVPDFIPYDGAPPDREAGPGGIPPVYYNYPEPVVRDGYPLPAGETFTALMQGLPPTVTPKQNQNYALAYEQVGTPFDIIYGTYTDYKDKFQVTMASGDLPDMCMIIKVAQLPRLLDKHFADLTDILGGDGVAQYPGLANIPTETWRLATLNGRIWGIAKPSPPAAYTLNSRGDILAERGISDPSPQLRDGADFVDLLKELTNRDKNEFAMGADPLGWLMAIVKQMIGTPNNWAQEDGRFVHELETEQYKDVLAETAKIIQAGYLHPNSFSDPGQNRVWYSSGVTGLYIQSFSGWGLDARNEPDWNVGNIELPRWEGGGPAPARKTPPGYSAFVAFKKADDARLHQLLQIADWVASPFGTQQFLDASYGVEGYSYRMKDGNPVTIPDSPEVLAMSYAGGNANAVLFTPGEKESVDAQREHLERTLPDGRDDASLGLYSETAVSKAPTMSSALNDLQREILQGTKPMSEWDDMVKRWKDQVGAKMAAEFEEAADAAG</sequence>
<evidence type="ECO:0000256" key="4">
    <source>
        <dbReference type="ARBA" id="ARBA00022729"/>
    </source>
</evidence>